<evidence type="ECO:0000256" key="1">
    <source>
        <dbReference type="ARBA" id="ARBA00004141"/>
    </source>
</evidence>
<keyword evidence="3 5" id="KW-1133">Transmembrane helix</keyword>
<dbReference type="Pfam" id="PF13564">
    <property type="entry name" value="DoxX_2"/>
    <property type="match status" value="1"/>
</dbReference>
<keyword evidence="2 5" id="KW-0812">Transmembrane</keyword>
<comment type="subcellular location">
    <subcellularLocation>
        <location evidence="1">Membrane</location>
        <topology evidence="1">Multi-pass membrane protein</topology>
    </subcellularLocation>
</comment>
<proteinExistence type="predicted"/>
<evidence type="ECO:0000256" key="4">
    <source>
        <dbReference type="ARBA" id="ARBA00023136"/>
    </source>
</evidence>
<accession>A0A1J5S2N8</accession>
<gene>
    <name evidence="6" type="ORF">GALL_220340</name>
</gene>
<dbReference type="GO" id="GO:0016020">
    <property type="term" value="C:membrane"/>
    <property type="evidence" value="ECO:0007669"/>
    <property type="project" value="UniProtKB-SubCell"/>
</dbReference>
<evidence type="ECO:0008006" key="7">
    <source>
        <dbReference type="Google" id="ProtNLM"/>
    </source>
</evidence>
<reference evidence="6" key="1">
    <citation type="submission" date="2016-10" db="EMBL/GenBank/DDBJ databases">
        <title>Sequence of Gallionella enrichment culture.</title>
        <authorList>
            <person name="Poehlein A."/>
            <person name="Muehling M."/>
            <person name="Daniel R."/>
        </authorList>
    </citation>
    <scope>NUCLEOTIDE SEQUENCE</scope>
</reference>
<feature type="transmembrane region" description="Helical" evidence="5">
    <location>
        <begin position="9"/>
        <end position="28"/>
    </location>
</feature>
<comment type="caution">
    <text evidence="6">The sequence shown here is derived from an EMBL/GenBank/DDBJ whole genome shotgun (WGS) entry which is preliminary data.</text>
</comment>
<organism evidence="6">
    <name type="scientific">mine drainage metagenome</name>
    <dbReference type="NCBI Taxonomy" id="410659"/>
    <lineage>
        <taxon>unclassified sequences</taxon>
        <taxon>metagenomes</taxon>
        <taxon>ecological metagenomes</taxon>
    </lineage>
</organism>
<evidence type="ECO:0000256" key="2">
    <source>
        <dbReference type="ARBA" id="ARBA00022692"/>
    </source>
</evidence>
<dbReference type="InterPro" id="IPR032808">
    <property type="entry name" value="DoxX"/>
</dbReference>
<protein>
    <recommendedName>
        <fullName evidence="7">DoxX-like family protein</fullName>
    </recommendedName>
</protein>
<feature type="transmembrane region" description="Helical" evidence="5">
    <location>
        <begin position="73"/>
        <end position="92"/>
    </location>
</feature>
<evidence type="ECO:0000313" key="6">
    <source>
        <dbReference type="EMBL" id="OIQ96035.1"/>
    </source>
</evidence>
<evidence type="ECO:0000256" key="3">
    <source>
        <dbReference type="ARBA" id="ARBA00022989"/>
    </source>
</evidence>
<name>A0A1J5S2N8_9ZZZZ</name>
<dbReference type="EMBL" id="MLJW01000156">
    <property type="protein sequence ID" value="OIQ96035.1"/>
    <property type="molecule type" value="Genomic_DNA"/>
</dbReference>
<feature type="transmembrane region" description="Helical" evidence="5">
    <location>
        <begin position="48"/>
        <end position="66"/>
    </location>
</feature>
<keyword evidence="4 5" id="KW-0472">Membrane</keyword>
<sequence>MNLKSTKITYWISTGLIALFILPGIFFLTSPQATEGIKHLGLPLWFHYELGIGKFIGGLIILIPFFPKRIKEWAYVALGIDMLSAVIGLASVDGFVPMSFAPLVTFAILLVSYISFHKLQNAQKNK</sequence>
<evidence type="ECO:0000256" key="5">
    <source>
        <dbReference type="SAM" id="Phobius"/>
    </source>
</evidence>
<dbReference type="AlphaFoldDB" id="A0A1J5S2N8"/>
<feature type="transmembrane region" description="Helical" evidence="5">
    <location>
        <begin position="98"/>
        <end position="116"/>
    </location>
</feature>